<proteinExistence type="predicted"/>
<feature type="coiled-coil region" evidence="6">
    <location>
        <begin position="88"/>
        <end position="115"/>
    </location>
</feature>
<dbReference type="GO" id="GO:0045944">
    <property type="term" value="P:positive regulation of transcription by RNA polymerase II"/>
    <property type="evidence" value="ECO:0007669"/>
    <property type="project" value="InterPro"/>
</dbReference>
<keyword evidence="4" id="KW-0804">Transcription</keyword>
<organism evidence="8 9">
    <name type="scientific">Heracleum sosnowskyi</name>
    <dbReference type="NCBI Taxonomy" id="360622"/>
    <lineage>
        <taxon>Eukaryota</taxon>
        <taxon>Viridiplantae</taxon>
        <taxon>Streptophyta</taxon>
        <taxon>Embryophyta</taxon>
        <taxon>Tracheophyta</taxon>
        <taxon>Spermatophyta</taxon>
        <taxon>Magnoliopsida</taxon>
        <taxon>eudicotyledons</taxon>
        <taxon>Gunneridae</taxon>
        <taxon>Pentapetalae</taxon>
        <taxon>asterids</taxon>
        <taxon>campanulids</taxon>
        <taxon>Apiales</taxon>
        <taxon>Apiaceae</taxon>
        <taxon>Apioideae</taxon>
        <taxon>apioid superclade</taxon>
        <taxon>Tordylieae</taxon>
        <taxon>Tordyliinae</taxon>
        <taxon>Heracleum</taxon>
    </lineage>
</organism>
<dbReference type="SUPFAM" id="SSF55455">
    <property type="entry name" value="SRF-like"/>
    <property type="match status" value="1"/>
</dbReference>
<feature type="domain" description="MADS-box" evidence="7">
    <location>
        <begin position="2"/>
        <end position="50"/>
    </location>
</feature>
<keyword evidence="2" id="KW-0805">Transcription regulation</keyword>
<dbReference type="Proteomes" id="UP001237642">
    <property type="component" value="Unassembled WGS sequence"/>
</dbReference>
<protein>
    <recommendedName>
        <fullName evidence="7">MADS-box domain-containing protein</fullName>
    </recommendedName>
</protein>
<dbReference type="PROSITE" id="PS50066">
    <property type="entry name" value="MADS_BOX_2"/>
    <property type="match status" value="1"/>
</dbReference>
<reference evidence="8" key="2">
    <citation type="submission" date="2023-05" db="EMBL/GenBank/DDBJ databases">
        <authorList>
            <person name="Schelkunov M.I."/>
        </authorList>
    </citation>
    <scope>NUCLEOTIDE SEQUENCE</scope>
    <source>
        <strain evidence="8">Hsosn_3</strain>
        <tissue evidence="8">Leaf</tissue>
    </source>
</reference>
<evidence type="ECO:0000256" key="3">
    <source>
        <dbReference type="ARBA" id="ARBA00023125"/>
    </source>
</evidence>
<dbReference type="InterPro" id="IPR036879">
    <property type="entry name" value="TF_MADSbox_sf"/>
</dbReference>
<evidence type="ECO:0000256" key="6">
    <source>
        <dbReference type="SAM" id="Coils"/>
    </source>
</evidence>
<dbReference type="InterPro" id="IPR050142">
    <property type="entry name" value="MADS-box/MEF2_TF"/>
</dbReference>
<evidence type="ECO:0000256" key="5">
    <source>
        <dbReference type="ARBA" id="ARBA00023242"/>
    </source>
</evidence>
<dbReference type="CDD" id="cd00266">
    <property type="entry name" value="MADS_SRF_like"/>
    <property type="match status" value="1"/>
</dbReference>
<dbReference type="GO" id="GO:0000987">
    <property type="term" value="F:cis-regulatory region sequence-specific DNA binding"/>
    <property type="evidence" value="ECO:0007669"/>
    <property type="project" value="InterPro"/>
</dbReference>
<dbReference type="EMBL" id="JAUIZM010000004">
    <property type="protein sequence ID" value="KAK1389732.1"/>
    <property type="molecule type" value="Genomic_DNA"/>
</dbReference>
<evidence type="ECO:0000259" key="7">
    <source>
        <dbReference type="PROSITE" id="PS50066"/>
    </source>
</evidence>
<dbReference type="InterPro" id="IPR002100">
    <property type="entry name" value="TF_MADSbox"/>
</dbReference>
<dbReference type="PRINTS" id="PR00404">
    <property type="entry name" value="MADSDOMAIN"/>
</dbReference>
<dbReference type="PANTHER" id="PTHR48019">
    <property type="entry name" value="SERUM RESPONSE FACTOR HOMOLOG"/>
    <property type="match status" value="1"/>
</dbReference>
<comment type="caution">
    <text evidence="8">The sequence shown here is derived from an EMBL/GenBank/DDBJ whole genome shotgun (WGS) entry which is preliminary data.</text>
</comment>
<accession>A0AAD8MYQ6</accession>
<dbReference type="AlphaFoldDB" id="A0AAD8MYQ6"/>
<evidence type="ECO:0000313" key="9">
    <source>
        <dbReference type="Proteomes" id="UP001237642"/>
    </source>
</evidence>
<dbReference type="GO" id="GO:0000981">
    <property type="term" value="F:DNA-binding transcription factor activity, RNA polymerase II-specific"/>
    <property type="evidence" value="ECO:0007669"/>
    <property type="project" value="InterPro"/>
</dbReference>
<keyword evidence="9" id="KW-1185">Reference proteome</keyword>
<dbReference type="GO" id="GO:0005634">
    <property type="term" value="C:nucleus"/>
    <property type="evidence" value="ECO:0007669"/>
    <property type="project" value="UniProtKB-SubCell"/>
</dbReference>
<reference evidence="8" key="1">
    <citation type="submission" date="2023-02" db="EMBL/GenBank/DDBJ databases">
        <title>Genome of toxic invasive species Heracleum sosnowskyi carries increased number of genes despite the absence of recent whole-genome duplications.</title>
        <authorList>
            <person name="Schelkunov M."/>
            <person name="Shtratnikova V."/>
            <person name="Makarenko M."/>
            <person name="Klepikova A."/>
            <person name="Omelchenko D."/>
            <person name="Novikova G."/>
            <person name="Obukhova E."/>
            <person name="Bogdanov V."/>
            <person name="Penin A."/>
            <person name="Logacheva M."/>
        </authorList>
    </citation>
    <scope>NUCLEOTIDE SEQUENCE</scope>
    <source>
        <strain evidence="8">Hsosn_3</strain>
        <tissue evidence="8">Leaf</tissue>
    </source>
</reference>
<gene>
    <name evidence="8" type="ORF">POM88_017910</name>
</gene>
<keyword evidence="3" id="KW-0238">DNA-binding</keyword>
<dbReference type="SMART" id="SM00432">
    <property type="entry name" value="MADS"/>
    <property type="match status" value="1"/>
</dbReference>
<name>A0AAD8MYQ6_9APIA</name>
<dbReference type="Pfam" id="PF00319">
    <property type="entry name" value="SRF-TF"/>
    <property type="match status" value="1"/>
</dbReference>
<evidence type="ECO:0000256" key="4">
    <source>
        <dbReference type="ARBA" id="ARBA00023163"/>
    </source>
</evidence>
<comment type="subcellular location">
    <subcellularLocation>
        <location evidence="1">Nucleus</location>
    </subcellularLocation>
</comment>
<sequence length="727" mass="81073">MGRRGKVVLARITNERKRRETLRKRKAGLLKKVSELTILCDLEAAVVIYSRGEFQPTIWPSTSEARSTISKFLRRPVLERKARSHTRKSLIAQKCKRLKNKAERLKKKNDNRIIQALITLIYDERKRIQDLDAEHKKKMSDFADERKKELLKHIRRLKRKEQKATHQPQALPPVLQMSGAANGLSIKGLAVGRYSASSAAAAHGQLMIDRATNSLDMTGKAASRININALADGRNFLLPAEGHGQEMNLRGMKQAATIPLPQRTPNLLVMVPNNLTGDRLNMTGVYGQTTIGCVMQHTLPSSLFMPPTDPFTTPIQAPYPPQTPPLAPQFPLVHQPANGLNINYLTGGRNISCRNISSPAATTQGQLMNLQAENRLDMTERFYGQTNIGRMMRHPLPSPSFMPPFEPFAISNAQSMASGLDTTNDGFINESTRMLTGDGQIEERIQHASPPFLPMKLPRRLGLPPVPLMQHDASVIDMLSNENRWNTIGFTKPGTTSIDQSSFGDEYSWIANEFPEPATPGLNQSNFWNGTSNGIWDDLDTAFEVNTEPHWWRGKQQQEKRIQQQISSINKSGFYTVLLEKNDELITAATIRVNFCWTSADLPSDAVADNCLPNNNFCNTSASGLFQSSSYPLEASHRGIYSSCLFIFISYFAMVWIQSTSKLTTSRNDWDLKIGHTGMTENPNLDLSLWLCNHQLVNDCDAVCVSPCSACSLPLAVVKGRCISSVD</sequence>
<dbReference type="InterPro" id="IPR033897">
    <property type="entry name" value="SRF-like_MADS-box"/>
</dbReference>
<dbReference type="Gene3D" id="3.40.1810.10">
    <property type="entry name" value="Transcription factor, MADS-box"/>
    <property type="match status" value="1"/>
</dbReference>
<evidence type="ECO:0000313" key="8">
    <source>
        <dbReference type="EMBL" id="KAK1389732.1"/>
    </source>
</evidence>
<dbReference type="GO" id="GO:0046983">
    <property type="term" value="F:protein dimerization activity"/>
    <property type="evidence" value="ECO:0007669"/>
    <property type="project" value="InterPro"/>
</dbReference>
<evidence type="ECO:0000256" key="1">
    <source>
        <dbReference type="ARBA" id="ARBA00004123"/>
    </source>
</evidence>
<feature type="coiled-coil region" evidence="6">
    <location>
        <begin position="140"/>
        <end position="167"/>
    </location>
</feature>
<keyword evidence="5" id="KW-0539">Nucleus</keyword>
<evidence type="ECO:0000256" key="2">
    <source>
        <dbReference type="ARBA" id="ARBA00023015"/>
    </source>
</evidence>
<keyword evidence="6" id="KW-0175">Coiled coil</keyword>